<accession>A0A061STR8</accession>
<evidence type="ECO:0000259" key="1">
    <source>
        <dbReference type="Pfam" id="PF09458"/>
    </source>
</evidence>
<dbReference type="STRING" id="83219.PM02_11430"/>
<reference evidence="2 3" key="1">
    <citation type="journal article" date="2014" name="Genome Announc.">
        <title>Draft Genome Sequences of Two Isolates of the Roseobacter Group, Sulfitobacter sp. Strains 3SOLIMAR09 and 1FIGIMAR09, from Harbors of Mallorca Island (Mediterranean Sea).</title>
        <authorList>
            <person name="Mas-Llado M."/>
            <person name="Pina-Villalonga J.M."/>
            <person name="Brunet-Galmes I."/>
            <person name="Nogales B."/>
            <person name="Bosch R."/>
        </authorList>
    </citation>
    <scope>NUCLEOTIDE SEQUENCE [LARGE SCALE GENOMIC DNA]</scope>
    <source>
        <strain evidence="2 3">1FIGIMAR09</strain>
    </source>
</reference>
<dbReference type="GO" id="GO:0045335">
    <property type="term" value="C:phagocytic vesicle"/>
    <property type="evidence" value="ECO:0007669"/>
    <property type="project" value="TreeGrafter"/>
</dbReference>
<dbReference type="EMBL" id="JEMU01000008">
    <property type="protein sequence ID" value="KAJ03063.1"/>
    <property type="molecule type" value="Genomic_DNA"/>
</dbReference>
<dbReference type="PANTHER" id="PTHR46938">
    <property type="entry name" value="DISCOIDIN-1 SUBUNIT A-RELATED-RELATED"/>
    <property type="match status" value="1"/>
</dbReference>
<feature type="domain" description="H-type lectin" evidence="1">
    <location>
        <begin position="39"/>
        <end position="104"/>
    </location>
</feature>
<evidence type="ECO:0000313" key="3">
    <source>
        <dbReference type="Proteomes" id="UP000027337"/>
    </source>
</evidence>
<dbReference type="eggNOG" id="ENOG5032SUT">
    <property type="taxonomic scope" value="Bacteria"/>
</dbReference>
<dbReference type="InterPro" id="IPR037221">
    <property type="entry name" value="H-type_lectin_dom_sf"/>
</dbReference>
<proteinExistence type="predicted"/>
<dbReference type="InterPro" id="IPR052487">
    <property type="entry name" value="Galactose-binding_lectin"/>
</dbReference>
<dbReference type="GO" id="GO:0030247">
    <property type="term" value="F:polysaccharide binding"/>
    <property type="evidence" value="ECO:0007669"/>
    <property type="project" value="TreeGrafter"/>
</dbReference>
<organism evidence="2 3">
    <name type="scientific">Sulfitobacter mediterraneus</name>
    <dbReference type="NCBI Taxonomy" id="83219"/>
    <lineage>
        <taxon>Bacteria</taxon>
        <taxon>Pseudomonadati</taxon>
        <taxon>Pseudomonadota</taxon>
        <taxon>Alphaproteobacteria</taxon>
        <taxon>Rhodobacterales</taxon>
        <taxon>Roseobacteraceae</taxon>
        <taxon>Sulfitobacter</taxon>
    </lineage>
</organism>
<name>A0A061STR8_9RHOB</name>
<comment type="caution">
    <text evidence="2">The sequence shown here is derived from an EMBL/GenBank/DDBJ whole genome shotgun (WGS) entry which is preliminary data.</text>
</comment>
<dbReference type="GO" id="GO:0046871">
    <property type="term" value="F:N-acetylgalactosamine binding"/>
    <property type="evidence" value="ECO:0007669"/>
    <property type="project" value="TreeGrafter"/>
</dbReference>
<protein>
    <submittedName>
        <fullName evidence="2">ATP synthase</fullName>
    </submittedName>
</protein>
<dbReference type="InterPro" id="IPR019019">
    <property type="entry name" value="H-type_lectin_domain"/>
</dbReference>
<dbReference type="RefSeq" id="WP_037908390.1">
    <property type="nucleotide sequence ID" value="NZ_JEMU01000008.1"/>
</dbReference>
<dbReference type="GO" id="GO:0070492">
    <property type="term" value="F:oligosaccharide binding"/>
    <property type="evidence" value="ECO:0007669"/>
    <property type="project" value="TreeGrafter"/>
</dbReference>
<sequence length="116" mass="12975">MKKLRSHLIGVDSGDVVLFSDYENGGDMWTGEGQRERRKQIAFSEAFKSPPSVQVSLSLWDVDAATVMRADIAADKVTEAGFDMVFRTWGDTRVARVRMAWSAIGELSEDDDWDVS</sequence>
<dbReference type="Proteomes" id="UP000027337">
    <property type="component" value="Unassembled WGS sequence"/>
</dbReference>
<dbReference type="GO" id="GO:0098609">
    <property type="term" value="P:cell-cell adhesion"/>
    <property type="evidence" value="ECO:0007669"/>
    <property type="project" value="TreeGrafter"/>
</dbReference>
<dbReference type="Gene3D" id="2.60.40.2080">
    <property type="match status" value="1"/>
</dbReference>
<gene>
    <name evidence="2" type="ORF">PM02_11430</name>
</gene>
<dbReference type="PANTHER" id="PTHR46938:SF1">
    <property type="entry name" value="DISCOIDIN-1 SUBUNIT A-RELATED"/>
    <property type="match status" value="1"/>
</dbReference>
<dbReference type="AlphaFoldDB" id="A0A061STR8"/>
<dbReference type="SUPFAM" id="SSF141086">
    <property type="entry name" value="Agglutinin HPA-like"/>
    <property type="match status" value="1"/>
</dbReference>
<dbReference type="Pfam" id="PF09458">
    <property type="entry name" value="H_lectin"/>
    <property type="match status" value="1"/>
</dbReference>
<keyword evidence="3" id="KW-1185">Reference proteome</keyword>
<dbReference type="GO" id="GO:0009986">
    <property type="term" value="C:cell surface"/>
    <property type="evidence" value="ECO:0007669"/>
    <property type="project" value="TreeGrafter"/>
</dbReference>
<evidence type="ECO:0000313" key="2">
    <source>
        <dbReference type="EMBL" id="KAJ03063.1"/>
    </source>
</evidence>
<dbReference type="GO" id="GO:0098636">
    <property type="term" value="C:protein complex involved in cell adhesion"/>
    <property type="evidence" value="ECO:0007669"/>
    <property type="project" value="TreeGrafter"/>
</dbReference>